<dbReference type="PROSITE" id="PS50878">
    <property type="entry name" value="RT_POL"/>
    <property type="match status" value="1"/>
</dbReference>
<dbReference type="InterPro" id="IPR000477">
    <property type="entry name" value="RT_dom"/>
</dbReference>
<sequence length="868" mass="100718">MTAIGAVDLQGAGGNWATVGRRSRGGRRVHRQREKRKGKSVGLRIGTLNVGTMTGKGRELADMMERRKVDILCVQETRWKGSKARSIGAGFKLFYYGVDSKRNGVGVVLKEESVRNVLEVKRVSDRVMSLKLEIEGVMLNVVSGYAPQVGCELVEKERFWSELDEVMESIPMGERVVIGADFNGHVGEGNTGDEEVMGKFGVKERNLEGQMVVDFAKRMDMGVVNTYFQKREEHRVTYKSGGRRTQVDYILCRRGNLKEISDCKVVVVVGESVARQHRMVVCRMTLLVCKTKRSKIEIEKKTKWWKLKKEECCEEFRQKLRQALGGQVVLPDDWETTAEVIRETGRKVLGVSSGRRKEDKETWWWNEEVQDSIQRKRLAKKKWDMDRTEENRQEYKELQRRVKREVSKAKQKAYDELYTRLDTREGEKDLYRLARQRDRDGKDVQQVRVIKDRDGRVLTNEESVQRRWKEYFEELMNEENEREKRVEGVNSVEQKVDKIRKDEVRKALKRMKSGKAVGPDNIPVEVWKCLGEAAVEFLTSLFNRVLESERMPEEWRRSVLVPIFKNKGDVQSCSNYRGIKLMSHTMKLWERVVEARLRKVVEICEQQYGFMPRKSTTDATFALRILMEKYRDGQRELHCVFVDLEKAYDRVPREELWYCMRNSGVAEKYVRVVQDMYERSRTVVRCAVGQTEEFKVEVGLHQGLALSPFLFVIVMDQLSEEVRQESPWTMMFVDDIVICSESREQVEESLERWRFSLERRGMKVSRSKTEYMCVNEREGSGTVRLQGEEVKKVQEFKYLGSTVQSNGECGKEENISENQGEGVQDSGDTGHAVWFRDSVTEEETGVRARGSRAEDVEVLFGSDKIGQD</sequence>
<evidence type="ECO:0000256" key="2">
    <source>
        <dbReference type="ARBA" id="ARBA00012180"/>
    </source>
</evidence>
<protein>
    <recommendedName>
        <fullName evidence="2">ribonuclease H</fullName>
        <ecNumber evidence="2">3.1.26.4</ecNumber>
    </recommendedName>
</protein>
<dbReference type="PANTHER" id="PTHR19446">
    <property type="entry name" value="REVERSE TRANSCRIPTASES"/>
    <property type="match status" value="1"/>
</dbReference>
<name>A0AAE0RFK2_9TELE</name>
<comment type="caution">
    <text evidence="6">The sequence shown here is derived from an EMBL/GenBank/DDBJ whole genome shotgun (WGS) entry which is preliminary data.</text>
</comment>
<dbReference type="SUPFAM" id="SSF56219">
    <property type="entry name" value="DNase I-like"/>
    <property type="match status" value="1"/>
</dbReference>
<dbReference type="SUPFAM" id="SSF56672">
    <property type="entry name" value="DNA/RNA polymerases"/>
    <property type="match status" value="1"/>
</dbReference>
<evidence type="ECO:0000259" key="5">
    <source>
        <dbReference type="PROSITE" id="PS50878"/>
    </source>
</evidence>
<keyword evidence="7" id="KW-1185">Reference proteome</keyword>
<reference evidence="6" key="1">
    <citation type="submission" date="2023-06" db="EMBL/GenBank/DDBJ databases">
        <title>Male Hemibagrus guttatus genome.</title>
        <authorList>
            <person name="Bian C."/>
        </authorList>
    </citation>
    <scope>NUCLEOTIDE SEQUENCE</scope>
    <source>
        <strain evidence="6">Male_cb2023</strain>
        <tissue evidence="6">Muscle</tissue>
    </source>
</reference>
<evidence type="ECO:0000313" key="6">
    <source>
        <dbReference type="EMBL" id="KAK3551932.1"/>
    </source>
</evidence>
<dbReference type="Pfam" id="PF00078">
    <property type="entry name" value="RVT_1"/>
    <property type="match status" value="1"/>
</dbReference>
<dbReference type="InterPro" id="IPR005135">
    <property type="entry name" value="Endo/exonuclease/phosphatase"/>
</dbReference>
<dbReference type="Gene3D" id="3.60.10.10">
    <property type="entry name" value="Endonuclease/exonuclease/phosphatase"/>
    <property type="match status" value="1"/>
</dbReference>
<evidence type="ECO:0000256" key="1">
    <source>
        <dbReference type="ARBA" id="ARBA00010879"/>
    </source>
</evidence>
<dbReference type="Pfam" id="PF03372">
    <property type="entry name" value="Exo_endo_phos"/>
    <property type="match status" value="1"/>
</dbReference>
<dbReference type="AlphaFoldDB" id="A0AAE0RFK2"/>
<dbReference type="GO" id="GO:0004523">
    <property type="term" value="F:RNA-DNA hybrid ribonuclease activity"/>
    <property type="evidence" value="ECO:0007669"/>
    <property type="project" value="UniProtKB-EC"/>
</dbReference>
<dbReference type="CDD" id="cd01650">
    <property type="entry name" value="RT_nLTR_like"/>
    <property type="match status" value="1"/>
</dbReference>
<dbReference type="InterPro" id="IPR036691">
    <property type="entry name" value="Endo/exonu/phosph_ase_sf"/>
</dbReference>
<proteinExistence type="inferred from homology"/>
<dbReference type="InterPro" id="IPR043128">
    <property type="entry name" value="Rev_trsase/Diguanyl_cyclase"/>
</dbReference>
<evidence type="ECO:0000256" key="4">
    <source>
        <dbReference type="SAM" id="MobiDB-lite"/>
    </source>
</evidence>
<feature type="domain" description="Reverse transcriptase" evidence="5">
    <location>
        <begin position="544"/>
        <end position="803"/>
    </location>
</feature>
<organism evidence="6 7">
    <name type="scientific">Hemibagrus guttatus</name>
    <dbReference type="NCBI Taxonomy" id="175788"/>
    <lineage>
        <taxon>Eukaryota</taxon>
        <taxon>Metazoa</taxon>
        <taxon>Chordata</taxon>
        <taxon>Craniata</taxon>
        <taxon>Vertebrata</taxon>
        <taxon>Euteleostomi</taxon>
        <taxon>Actinopterygii</taxon>
        <taxon>Neopterygii</taxon>
        <taxon>Teleostei</taxon>
        <taxon>Ostariophysi</taxon>
        <taxon>Siluriformes</taxon>
        <taxon>Bagridae</taxon>
        <taxon>Hemibagrus</taxon>
    </lineage>
</organism>
<evidence type="ECO:0000256" key="3">
    <source>
        <dbReference type="SAM" id="Coils"/>
    </source>
</evidence>
<feature type="region of interest" description="Disordered" evidence="4">
    <location>
        <begin position="808"/>
        <end position="831"/>
    </location>
</feature>
<dbReference type="EMBL" id="JAUCMX010000003">
    <property type="protein sequence ID" value="KAK3551932.1"/>
    <property type="molecule type" value="Genomic_DNA"/>
</dbReference>
<dbReference type="CDD" id="cd09076">
    <property type="entry name" value="L1-EN"/>
    <property type="match status" value="1"/>
</dbReference>
<dbReference type="InterPro" id="IPR043502">
    <property type="entry name" value="DNA/RNA_pol_sf"/>
</dbReference>
<accession>A0AAE0RFK2</accession>
<keyword evidence="3" id="KW-0175">Coiled coil</keyword>
<dbReference type="EC" id="3.1.26.4" evidence="2"/>
<feature type="coiled-coil region" evidence="3">
    <location>
        <begin position="378"/>
        <end position="412"/>
    </location>
</feature>
<gene>
    <name evidence="6" type="ORF">QTP70_031524</name>
</gene>
<evidence type="ECO:0000313" key="7">
    <source>
        <dbReference type="Proteomes" id="UP001274896"/>
    </source>
</evidence>
<comment type="similarity">
    <text evidence="1">Belongs to the beta type-B retroviral polymerase family. HERV class-II K(HML-2) pol subfamily.</text>
</comment>
<dbReference type="Gene3D" id="3.30.70.270">
    <property type="match status" value="1"/>
</dbReference>
<dbReference type="Proteomes" id="UP001274896">
    <property type="component" value="Unassembled WGS sequence"/>
</dbReference>